<dbReference type="GO" id="GO:0043025">
    <property type="term" value="C:neuronal cell body"/>
    <property type="evidence" value="ECO:0000318"/>
    <property type="project" value="GO_Central"/>
</dbReference>
<evidence type="ECO:0000256" key="11">
    <source>
        <dbReference type="ARBA" id="ARBA00022837"/>
    </source>
</evidence>
<feature type="transmembrane region" description="Helical" evidence="25">
    <location>
        <begin position="971"/>
        <end position="996"/>
    </location>
</feature>
<feature type="domain" description="C-type lectin" evidence="27">
    <location>
        <begin position="35"/>
        <end position="155"/>
    </location>
</feature>
<gene>
    <name evidence="30 31" type="primary">sell</name>
</gene>
<evidence type="ECO:0000256" key="24">
    <source>
        <dbReference type="PROSITE-ProRule" id="PRU00302"/>
    </source>
</evidence>
<evidence type="ECO:0000256" key="10">
    <source>
        <dbReference type="ARBA" id="ARBA00022737"/>
    </source>
</evidence>
<evidence type="ECO:0000256" key="13">
    <source>
        <dbReference type="ARBA" id="ARBA00022989"/>
    </source>
</evidence>
<evidence type="ECO:0000256" key="15">
    <source>
        <dbReference type="ARBA" id="ARBA00023157"/>
    </source>
</evidence>
<dbReference type="InterPro" id="IPR050350">
    <property type="entry name" value="Compl-Cell_Adhes-Reg"/>
</dbReference>
<feature type="disulfide bond" evidence="24">
    <location>
        <begin position="226"/>
        <end position="253"/>
    </location>
</feature>
<feature type="disulfide bond" evidence="24">
    <location>
        <begin position="352"/>
        <end position="379"/>
    </location>
</feature>
<keyword evidence="4 23" id="KW-0245">EGF-like domain</keyword>
<dbReference type="SMART" id="SM00179">
    <property type="entry name" value="EGF_CA"/>
    <property type="match status" value="2"/>
</dbReference>
<evidence type="ECO:0000256" key="1">
    <source>
        <dbReference type="ARBA" id="ARBA00004251"/>
    </source>
</evidence>
<dbReference type="CDD" id="cd00054">
    <property type="entry name" value="EGF_CA"/>
    <property type="match status" value="2"/>
</dbReference>
<dbReference type="SMART" id="SM00181">
    <property type="entry name" value="EGF"/>
    <property type="match status" value="2"/>
</dbReference>
<feature type="domain" description="Sushi" evidence="28">
    <location>
        <begin position="839"/>
        <end position="900"/>
    </location>
</feature>
<dbReference type="SMART" id="SM00034">
    <property type="entry name" value="CLECT"/>
    <property type="match status" value="2"/>
</dbReference>
<evidence type="ECO:0000256" key="12">
    <source>
        <dbReference type="ARBA" id="ARBA00022889"/>
    </source>
</evidence>
<evidence type="ECO:0000256" key="9">
    <source>
        <dbReference type="ARBA" id="ARBA00022734"/>
    </source>
</evidence>
<dbReference type="AGR" id="Xenbase:XB-GENE-983824"/>
<evidence type="ECO:0000256" key="21">
    <source>
        <dbReference type="ARBA" id="ARBA00043124"/>
    </source>
</evidence>
<keyword evidence="12" id="KW-0130">Cell adhesion</keyword>
<name>A0A8J1JKN8_XENTR</name>
<dbReference type="PROSITE" id="PS01186">
    <property type="entry name" value="EGF_2"/>
    <property type="match status" value="2"/>
</dbReference>
<dbReference type="GO" id="GO:0005509">
    <property type="term" value="F:calcium ion binding"/>
    <property type="evidence" value="ECO:0007669"/>
    <property type="project" value="InterPro"/>
</dbReference>
<dbReference type="Proteomes" id="UP000008143">
    <property type="component" value="Chromosome 4"/>
</dbReference>
<dbReference type="Pfam" id="PF00084">
    <property type="entry name" value="Sushi"/>
    <property type="match status" value="8"/>
</dbReference>
<feature type="domain" description="EGF-like" evidence="26">
    <location>
        <begin position="155"/>
        <end position="191"/>
    </location>
</feature>
<dbReference type="InterPro" id="IPR001304">
    <property type="entry name" value="C-type_lectin-like"/>
</dbReference>
<keyword evidence="16" id="KW-0325">Glycoprotein</keyword>
<accession>A0A8J1JKN8</accession>
<dbReference type="InterPro" id="IPR033991">
    <property type="entry name" value="Selectin_CTLD"/>
</dbReference>
<keyword evidence="13 25" id="KW-1133">Transmembrane helix</keyword>
<dbReference type="PANTHER" id="PTHR19325">
    <property type="entry name" value="COMPLEMENT COMPONENT-RELATED SUSHI DOMAIN-CONTAINING"/>
    <property type="match status" value="1"/>
</dbReference>
<evidence type="ECO:0000259" key="26">
    <source>
        <dbReference type="PROSITE" id="PS50026"/>
    </source>
</evidence>
<dbReference type="SMART" id="SM00032">
    <property type="entry name" value="CCP"/>
    <property type="match status" value="8"/>
</dbReference>
<keyword evidence="6 25" id="KW-0812">Transmembrane</keyword>
<feature type="domain" description="EGF-like" evidence="26">
    <location>
        <begin position="614"/>
        <end position="650"/>
    </location>
</feature>
<dbReference type="GO" id="GO:0030246">
    <property type="term" value="F:carbohydrate binding"/>
    <property type="evidence" value="ECO:0007669"/>
    <property type="project" value="UniProtKB-KW"/>
</dbReference>
<comment type="similarity">
    <text evidence="2">Belongs to the selectin/LECAM family.</text>
</comment>
<evidence type="ECO:0000313" key="29">
    <source>
        <dbReference type="Proteomes" id="UP000008143"/>
    </source>
</evidence>
<organism evidence="29 30">
    <name type="scientific">Xenopus tropicalis</name>
    <name type="common">Western clawed frog</name>
    <name type="synonym">Silurana tropicalis</name>
    <dbReference type="NCBI Taxonomy" id="8364"/>
    <lineage>
        <taxon>Eukaryota</taxon>
        <taxon>Metazoa</taxon>
        <taxon>Chordata</taxon>
        <taxon>Craniata</taxon>
        <taxon>Vertebrata</taxon>
        <taxon>Euteleostomi</taxon>
        <taxon>Amphibia</taxon>
        <taxon>Batrachia</taxon>
        <taxon>Anura</taxon>
        <taxon>Pipoidea</taxon>
        <taxon>Pipidae</taxon>
        <taxon>Xenopodinae</taxon>
        <taxon>Xenopus</taxon>
        <taxon>Silurana</taxon>
    </lineage>
</organism>
<feature type="disulfide bond" evidence="24">
    <location>
        <begin position="809"/>
        <end position="836"/>
    </location>
</feature>
<evidence type="ECO:0000256" key="22">
    <source>
        <dbReference type="ARBA" id="ARBA00045695"/>
    </source>
</evidence>
<comment type="subcellular location">
    <subcellularLocation>
        <location evidence="1">Cell membrane</location>
        <topology evidence="1">Single-pass type I membrane protein</topology>
    </subcellularLocation>
</comment>
<evidence type="ECO:0000256" key="3">
    <source>
        <dbReference type="ARBA" id="ARBA00022475"/>
    </source>
</evidence>
<evidence type="ECO:0000256" key="19">
    <source>
        <dbReference type="ARBA" id="ARBA00041401"/>
    </source>
</evidence>
<dbReference type="SUPFAM" id="SSF57196">
    <property type="entry name" value="EGF/Laminin"/>
    <property type="match status" value="1"/>
</dbReference>
<keyword evidence="10" id="KW-0677">Repeat</keyword>
<sequence>MHQKNSKICLTFVWRALKVFVTLFVFNAMLQVSPVQCWTYHYSVENMNYDQARVFCKNSYTDLVAIQNKEEIEYLNKAIPHNPTYYWIGIRKISGTWTWVGTNKTLTEEAQNWGKGEPNNKKNKEDCVEIYIQRQNDTGKWNDDACIKKKRALCYTASCNKRICGEHGECIETINNYTCSCHEGFYGSHCQNVVKCEDLKHLPNGHINCTHPWGEFSYQSSCRFACSEGFHINGLNETQCLSSGGWSRESPQCTAIQCESLPTQPHRYMNCSHPLGEFSFQSSCKFACSEGFHLNGSHETECLSSGAWSREPPHCTVVQCESLSGQTQEYIYINCTHPWKESSFQSKCRFRCSEGSHLFEPDEIECLASGTWTRSPPHCTGQMASHNHEQDHSKLLVITGGATAASAIALALVAWLISRKLKKGKKKLSKIVWTSSLLSKCSTARLSFSVTVLWSLKASPTVNIIEDHIGWRLKHIQLLWFAAVTCGLIKGTRVSAWTYHYNTEATTWDAARSWCQTHFIDLVAIQTKAENDYLNEIIPLNKYWAGIRKINDIWTRVTTNKAVTTEEENWAKGEPSNAGIVSEDCVEIYIKRSNDSGKWNNERCDTKKKIALCYQASCNTTSCSQHGDCEEATGNYSCICHPGFYGPKCENAITCDPLQSPPHGWMNCTHEFGDFRYNSTCNFTCTDGFLLNGSKSMFCNSSGDWTQAVPTCAAIACEPLQSPPHGWMNCIHEFGDFRYNSTCNFTCTDGFLLNGSKSMFCNSSGDWTQAVPTCTAIGCQTLHSPSHGQINCTHVLGEFLYNTSCDFSCSEGFVLHGSQSVSCSSSGQWSGLSATCTAITCEPLQSPPHGWMNCIHEFGDFRYNSTCNFTCTDGFLLNGSKSMFCNSSGDWTQAVPTCAAVPCLPLDPPDHAQMNCSHPISTFSYKSTCEFVCASGFTLNGSQIIECTSTTEWDPPPPACQGQSFSFGKQVLLYTGSSALAAGGLALGGGLIIFIVKQLRKKEDNSILLPHPKNPVNTFENPAFVNS</sequence>
<dbReference type="PROSITE" id="PS50923">
    <property type="entry name" value="SUSHI"/>
    <property type="match status" value="8"/>
</dbReference>
<feature type="domain" description="Sushi" evidence="28">
    <location>
        <begin position="333"/>
        <end position="381"/>
    </location>
</feature>
<dbReference type="OrthoDB" id="406096at2759"/>
<keyword evidence="14 25" id="KW-0472">Membrane</keyword>
<evidence type="ECO:0000256" key="16">
    <source>
        <dbReference type="ARBA" id="ARBA00023180"/>
    </source>
</evidence>
<dbReference type="PROSITE" id="PS50041">
    <property type="entry name" value="C_TYPE_LECTIN_2"/>
    <property type="match status" value="2"/>
</dbReference>
<feature type="domain" description="Sushi" evidence="28">
    <location>
        <begin position="256"/>
        <end position="317"/>
    </location>
</feature>
<dbReference type="InterPro" id="IPR016186">
    <property type="entry name" value="C-type_lectin-like/link_sf"/>
</dbReference>
<evidence type="ECO:0000313" key="31">
    <source>
        <dbReference type="Xenbase" id="XB-GENE-983824"/>
    </source>
</evidence>
<keyword evidence="29" id="KW-1185">Reference proteome</keyword>
<evidence type="ECO:0000256" key="7">
    <source>
        <dbReference type="ARBA" id="ARBA00022723"/>
    </source>
</evidence>
<reference evidence="30" key="1">
    <citation type="submission" date="2025-08" db="UniProtKB">
        <authorList>
            <consortium name="RefSeq"/>
        </authorList>
    </citation>
    <scope>IDENTIFICATION</scope>
    <source>
        <strain evidence="30">Nigerian</strain>
        <tissue evidence="30">Liver and blood</tissue>
    </source>
</reference>
<dbReference type="InterPro" id="IPR035976">
    <property type="entry name" value="Sushi/SCR/CCP_sf"/>
</dbReference>
<evidence type="ECO:0000313" key="30">
    <source>
        <dbReference type="RefSeq" id="XP_031757201.1"/>
    </source>
</evidence>
<dbReference type="InterPro" id="IPR018378">
    <property type="entry name" value="C-type_lectin_CS"/>
</dbReference>
<evidence type="ECO:0000256" key="6">
    <source>
        <dbReference type="ARBA" id="ARBA00022692"/>
    </source>
</evidence>
<dbReference type="InterPro" id="IPR016187">
    <property type="entry name" value="CTDL_fold"/>
</dbReference>
<dbReference type="FunFam" id="2.10.70.10:FF:000001">
    <property type="entry name" value="Selectin P"/>
    <property type="match status" value="7"/>
</dbReference>
<dbReference type="SUPFAM" id="SSF57535">
    <property type="entry name" value="Complement control module/SCR domain"/>
    <property type="match status" value="8"/>
</dbReference>
<dbReference type="InterPro" id="IPR000742">
    <property type="entry name" value="EGF"/>
</dbReference>
<dbReference type="Gene3D" id="3.10.100.10">
    <property type="entry name" value="Mannose-Binding Protein A, subunit A"/>
    <property type="match status" value="2"/>
</dbReference>
<dbReference type="Xenbase" id="XB-GENE-983824">
    <property type="gene designation" value="sell"/>
</dbReference>
<dbReference type="InterPro" id="IPR002396">
    <property type="entry name" value="Selectin_superfamily"/>
</dbReference>
<dbReference type="GeneID" id="100498512"/>
<evidence type="ECO:0000256" key="20">
    <source>
        <dbReference type="ARBA" id="ARBA00042113"/>
    </source>
</evidence>
<evidence type="ECO:0000256" key="18">
    <source>
        <dbReference type="ARBA" id="ARBA00040812"/>
    </source>
</evidence>
<dbReference type="GO" id="GO:0060074">
    <property type="term" value="P:synapse maturation"/>
    <property type="evidence" value="ECO:0000318"/>
    <property type="project" value="GO_Central"/>
</dbReference>
<keyword evidence="5 24" id="KW-0768">Sushi</keyword>
<keyword evidence="3" id="KW-1003">Cell membrane</keyword>
<comment type="subunit">
    <text evidence="17">Interacts with SELPLG/PSGL1 and PODXL2 through the sialyl Lewis X epitope. SELPLG sulfation appears not to be required for this interaction.</text>
</comment>
<dbReference type="PANTHER" id="PTHR19325:SF493">
    <property type="entry name" value="E-SELECTIN"/>
    <property type="match status" value="1"/>
</dbReference>
<evidence type="ECO:0000259" key="28">
    <source>
        <dbReference type="PROSITE" id="PS50923"/>
    </source>
</evidence>
<dbReference type="PROSITE" id="PS00022">
    <property type="entry name" value="EGF_1"/>
    <property type="match status" value="2"/>
</dbReference>
<evidence type="ECO:0000256" key="14">
    <source>
        <dbReference type="ARBA" id="ARBA00023136"/>
    </source>
</evidence>
<feature type="transmembrane region" description="Helical" evidence="25">
    <location>
        <begin position="395"/>
        <end position="417"/>
    </location>
</feature>
<comment type="caution">
    <text evidence="23">Lacks conserved residue(s) required for the propagation of feature annotation.</text>
</comment>
<keyword evidence="9" id="KW-0430">Lectin</keyword>
<feature type="disulfide bond" evidence="24">
    <location>
        <begin position="747"/>
        <end position="774"/>
    </location>
</feature>
<feature type="disulfide bond" evidence="23">
    <location>
        <begin position="640"/>
        <end position="649"/>
    </location>
</feature>
<feature type="disulfide bond" evidence="23">
    <location>
        <begin position="181"/>
        <end position="190"/>
    </location>
</feature>
<proteinExistence type="inferred from homology"/>
<dbReference type="KEGG" id="xtr:100498512"/>
<evidence type="ECO:0000256" key="25">
    <source>
        <dbReference type="SAM" id="Phobius"/>
    </source>
</evidence>
<dbReference type="PRINTS" id="PR00343">
    <property type="entry name" value="SELECTIN"/>
</dbReference>
<evidence type="ECO:0000256" key="2">
    <source>
        <dbReference type="ARBA" id="ARBA00007360"/>
    </source>
</evidence>
<dbReference type="CDD" id="cd03592">
    <property type="entry name" value="CLECT_selectins_like"/>
    <property type="match status" value="1"/>
</dbReference>
<feature type="disulfide bond" evidence="24">
    <location>
        <begin position="933"/>
        <end position="960"/>
    </location>
</feature>
<dbReference type="CDD" id="cd00033">
    <property type="entry name" value="CCP"/>
    <property type="match status" value="8"/>
</dbReference>
<dbReference type="RefSeq" id="XP_031757201.1">
    <property type="nucleotide sequence ID" value="XM_031901341.1"/>
</dbReference>
<keyword evidence="15 23" id="KW-1015">Disulfide bond</keyword>
<evidence type="ECO:0000256" key="5">
    <source>
        <dbReference type="ARBA" id="ARBA00022659"/>
    </source>
</evidence>
<dbReference type="FunFam" id="3.10.100.10:FF:000007">
    <property type="entry name" value="L-selectin"/>
    <property type="match status" value="2"/>
</dbReference>
<feature type="disulfide bond" evidence="24">
    <location>
        <begin position="288"/>
        <end position="315"/>
    </location>
</feature>
<feature type="domain" description="Sushi" evidence="28">
    <location>
        <begin position="194"/>
        <end position="255"/>
    </location>
</feature>
<evidence type="ECO:0000256" key="17">
    <source>
        <dbReference type="ARBA" id="ARBA00038738"/>
    </source>
</evidence>
<feature type="domain" description="Sushi" evidence="28">
    <location>
        <begin position="653"/>
        <end position="714"/>
    </location>
</feature>
<dbReference type="OMA" id="SMFCNSS"/>
<dbReference type="Pfam" id="PF00059">
    <property type="entry name" value="Lectin_C"/>
    <property type="match status" value="2"/>
</dbReference>
<dbReference type="PROSITE" id="PS50026">
    <property type="entry name" value="EGF_3"/>
    <property type="match status" value="2"/>
</dbReference>
<feature type="domain" description="Sushi" evidence="28">
    <location>
        <begin position="777"/>
        <end position="838"/>
    </location>
</feature>
<dbReference type="SUPFAM" id="SSF56436">
    <property type="entry name" value="C-type lectin-like"/>
    <property type="match status" value="2"/>
</dbReference>
<feature type="disulfide bond" evidence="24">
    <location>
        <begin position="685"/>
        <end position="712"/>
    </location>
</feature>
<dbReference type="AlphaFoldDB" id="A0A8J1JKN8"/>
<dbReference type="GO" id="GO:0005783">
    <property type="term" value="C:endoplasmic reticulum"/>
    <property type="evidence" value="ECO:0000318"/>
    <property type="project" value="GO_Central"/>
</dbReference>
<dbReference type="InterPro" id="IPR001881">
    <property type="entry name" value="EGF-like_Ca-bd_dom"/>
</dbReference>
<comment type="function">
    <text evidence="22">Cell-surface glycoprotein having a role in immunoadhesion. Mediates in the adhesion of blood neutrophils in cytokine-activated endothelium through interaction with SELPLG/PSGL1. May have a role in capillary morphogenesis.</text>
</comment>
<keyword evidence="7" id="KW-0479">Metal-binding</keyword>
<dbReference type="Gene3D" id="2.10.70.10">
    <property type="entry name" value="Complement Module, domain 1"/>
    <property type="match status" value="8"/>
</dbReference>
<keyword evidence="11" id="KW-0106">Calcium</keyword>
<evidence type="ECO:0000256" key="8">
    <source>
        <dbReference type="ARBA" id="ARBA00022729"/>
    </source>
</evidence>
<dbReference type="InterPro" id="IPR000436">
    <property type="entry name" value="Sushi_SCR_CCP_dom"/>
</dbReference>
<feature type="domain" description="Sushi" evidence="28">
    <location>
        <begin position="715"/>
        <end position="776"/>
    </location>
</feature>
<evidence type="ECO:0000256" key="4">
    <source>
        <dbReference type="ARBA" id="ARBA00022536"/>
    </source>
</evidence>
<feature type="disulfide bond" evidence="24">
    <location>
        <begin position="871"/>
        <end position="898"/>
    </location>
</feature>
<dbReference type="GO" id="GO:0007155">
    <property type="term" value="P:cell adhesion"/>
    <property type="evidence" value="ECO:0007669"/>
    <property type="project" value="UniProtKB-KW"/>
</dbReference>
<protein>
    <recommendedName>
        <fullName evidence="18">E-selectin</fullName>
    </recommendedName>
    <alternativeName>
        <fullName evidence="19">CD62 antigen-like family member E</fullName>
    </alternativeName>
    <alternativeName>
        <fullName evidence="20">Endothelial leukocyte adhesion molecule 1</fullName>
    </alternativeName>
    <alternativeName>
        <fullName evidence="21">Leukocyte-endothelial cell adhesion molecule 2</fullName>
    </alternativeName>
</protein>
<dbReference type="PROSITE" id="PS00615">
    <property type="entry name" value="C_TYPE_LECTIN_1"/>
    <property type="match status" value="2"/>
</dbReference>
<evidence type="ECO:0000256" key="23">
    <source>
        <dbReference type="PROSITE-ProRule" id="PRU00076"/>
    </source>
</evidence>
<dbReference type="GO" id="GO:0005886">
    <property type="term" value="C:plasma membrane"/>
    <property type="evidence" value="ECO:0007669"/>
    <property type="project" value="UniProtKB-SubCell"/>
</dbReference>
<feature type="domain" description="Sushi" evidence="28">
    <location>
        <begin position="901"/>
        <end position="962"/>
    </location>
</feature>
<dbReference type="CTD" id="6402"/>
<feature type="domain" description="C-type lectin" evidence="27">
    <location>
        <begin position="494"/>
        <end position="608"/>
    </location>
</feature>
<keyword evidence="8" id="KW-0732">Signal</keyword>
<evidence type="ECO:0000259" key="27">
    <source>
        <dbReference type="PROSITE" id="PS50041"/>
    </source>
</evidence>